<sequence>MPSMGLMTTLSLVESGLALMLWVVAFSTRGWSVWSAGPIDVSIGLFTYDAAGTVGDNPTSENPFLTTIALETNGGVLMFAAVGLLAMSVFKKNKLSSVVFMCAAFLSGIFIFAAIGYYKVNSSATINNQKVTGLSIGYSWYLAMISGVLIWSAPGALFAAMRRGEISFGGY</sequence>
<dbReference type="RefSeq" id="XP_013062390.2">
    <property type="nucleotide sequence ID" value="XM_013206936.2"/>
</dbReference>
<dbReference type="KEGG" id="bgt:106051732"/>
<evidence type="ECO:0000313" key="3">
    <source>
        <dbReference type="Proteomes" id="UP000076420"/>
    </source>
</evidence>
<evidence type="ECO:0000256" key="1">
    <source>
        <dbReference type="SAM" id="Phobius"/>
    </source>
</evidence>
<keyword evidence="1" id="KW-0812">Transmembrane</keyword>
<dbReference type="AlphaFoldDB" id="A0A2C9KME0"/>
<feature type="transmembrane region" description="Helical" evidence="1">
    <location>
        <begin position="138"/>
        <end position="161"/>
    </location>
</feature>
<accession>A0A2C9KME0</accession>
<protein>
    <submittedName>
        <fullName evidence="2">Uncharacterized protein</fullName>
    </submittedName>
</protein>
<dbReference type="EnsemblMetazoa" id="BGLB021311-RA">
    <property type="protein sequence ID" value="BGLB021311-PA"/>
    <property type="gene ID" value="BGLB021311"/>
</dbReference>
<dbReference type="OrthoDB" id="10279306at2759"/>
<feature type="transmembrane region" description="Helical" evidence="1">
    <location>
        <begin position="64"/>
        <end position="86"/>
    </location>
</feature>
<dbReference type="VEuPathDB" id="VectorBase:BGLAX_052028"/>
<name>A0A2C9KME0_BIOGL</name>
<gene>
    <name evidence="2" type="primary">106051732</name>
</gene>
<keyword evidence="1" id="KW-0472">Membrane</keyword>
<organism evidence="2 3">
    <name type="scientific">Biomphalaria glabrata</name>
    <name type="common">Bloodfluke planorb</name>
    <name type="synonym">Freshwater snail</name>
    <dbReference type="NCBI Taxonomy" id="6526"/>
    <lineage>
        <taxon>Eukaryota</taxon>
        <taxon>Metazoa</taxon>
        <taxon>Spiralia</taxon>
        <taxon>Lophotrochozoa</taxon>
        <taxon>Mollusca</taxon>
        <taxon>Gastropoda</taxon>
        <taxon>Heterobranchia</taxon>
        <taxon>Euthyneura</taxon>
        <taxon>Panpulmonata</taxon>
        <taxon>Hygrophila</taxon>
        <taxon>Lymnaeoidea</taxon>
        <taxon>Planorbidae</taxon>
        <taxon>Biomphalaria</taxon>
    </lineage>
</organism>
<evidence type="ECO:0000313" key="2">
    <source>
        <dbReference type="EnsemblMetazoa" id="BGLB021311-PA"/>
    </source>
</evidence>
<keyword evidence="1" id="KW-1133">Transmembrane helix</keyword>
<proteinExistence type="predicted"/>
<dbReference type="VEuPathDB" id="VectorBase:BGLB021311"/>
<feature type="transmembrane region" description="Helical" evidence="1">
    <location>
        <begin position="98"/>
        <end position="118"/>
    </location>
</feature>
<reference evidence="2" key="1">
    <citation type="submission" date="2020-05" db="UniProtKB">
        <authorList>
            <consortium name="EnsemblMetazoa"/>
        </authorList>
    </citation>
    <scope>IDENTIFICATION</scope>
    <source>
        <strain evidence="2">BB02</strain>
    </source>
</reference>
<dbReference type="Proteomes" id="UP000076420">
    <property type="component" value="Unassembled WGS sequence"/>
</dbReference>